<feature type="transmembrane region" description="Helical" evidence="1">
    <location>
        <begin position="285"/>
        <end position="309"/>
    </location>
</feature>
<dbReference type="Proteomes" id="UP000543556">
    <property type="component" value="Unassembled WGS sequence"/>
</dbReference>
<gene>
    <name evidence="2" type="ORF">G6034_03965</name>
</gene>
<keyword evidence="1" id="KW-1133">Transmembrane helix</keyword>
<feature type="transmembrane region" description="Helical" evidence="1">
    <location>
        <begin position="82"/>
        <end position="104"/>
    </location>
</feature>
<keyword evidence="1" id="KW-0472">Membrane</keyword>
<feature type="transmembrane region" description="Helical" evidence="1">
    <location>
        <begin position="245"/>
        <end position="265"/>
    </location>
</feature>
<reference evidence="2 3" key="1">
    <citation type="submission" date="2020-02" db="EMBL/GenBank/DDBJ databases">
        <title>Genome sequence of strain AETb3-4.</title>
        <authorList>
            <person name="Gao J."/>
            <person name="Zhang X."/>
        </authorList>
    </citation>
    <scope>NUCLEOTIDE SEQUENCE [LARGE SCALE GENOMIC DNA]</scope>
    <source>
        <strain evidence="2 3">AETb3-4</strain>
    </source>
</reference>
<evidence type="ECO:0000313" key="3">
    <source>
        <dbReference type="Proteomes" id="UP000543556"/>
    </source>
</evidence>
<protein>
    <submittedName>
        <fullName evidence="2">Uncharacterized protein</fullName>
    </submittedName>
</protein>
<dbReference type="EMBL" id="JAAMFM010000003">
    <property type="protein sequence ID" value="NVM94076.1"/>
    <property type="molecule type" value="Genomic_DNA"/>
</dbReference>
<keyword evidence="3" id="KW-1185">Reference proteome</keyword>
<dbReference type="RefSeq" id="WP_176633798.1">
    <property type="nucleotide sequence ID" value="NZ_JAAMFM010000003.1"/>
</dbReference>
<evidence type="ECO:0000313" key="2">
    <source>
        <dbReference type="EMBL" id="NVM94076.1"/>
    </source>
</evidence>
<feature type="transmembrane region" description="Helical" evidence="1">
    <location>
        <begin position="57"/>
        <end position="76"/>
    </location>
</feature>
<sequence>MTRLIVLLAVLAVTGMAVSAVATRISRRKAPLAITAGPSVASRSSEDRAMLAAQLRAVAGIAFAVVMFVSLFRVSIGVTGQVGLPMALTAGVSASGGLLLFSALPAGGRKAVRKAWRKAGRKDGRNQQAADATPGPQARWAGLKPLTLALPLLTMAAYAALLVATGLTSSPDSQGRYRLLHLANTNASTAGPYPGWYYGVPLLLVTMVLAGSAFLALQRIAGAPSLPDPRMAALDRRWREISATVVVRLATGVLLGYLGGTSVVAGQAMASVAWAHDGGHPLQPLLALGFGTGALGALLALAGAALVVLAARGALTIRAAARAPRPSKGPPQP</sequence>
<evidence type="ECO:0000256" key="1">
    <source>
        <dbReference type="SAM" id="Phobius"/>
    </source>
</evidence>
<feature type="transmembrane region" description="Helical" evidence="1">
    <location>
        <begin position="196"/>
        <end position="217"/>
    </location>
</feature>
<keyword evidence="1" id="KW-0812">Transmembrane</keyword>
<feature type="transmembrane region" description="Helical" evidence="1">
    <location>
        <begin position="146"/>
        <end position="167"/>
    </location>
</feature>
<name>A0A7Y7LYZ5_9MICC</name>
<organism evidence="2 3">
    <name type="scientific">Arthrobacter wenxiniae</name>
    <dbReference type="NCBI Taxonomy" id="2713570"/>
    <lineage>
        <taxon>Bacteria</taxon>
        <taxon>Bacillati</taxon>
        <taxon>Actinomycetota</taxon>
        <taxon>Actinomycetes</taxon>
        <taxon>Micrococcales</taxon>
        <taxon>Micrococcaceae</taxon>
        <taxon>Arthrobacter</taxon>
    </lineage>
</organism>
<dbReference type="AlphaFoldDB" id="A0A7Y7LYZ5"/>
<proteinExistence type="predicted"/>
<accession>A0A7Y7LYZ5</accession>
<comment type="caution">
    <text evidence="2">The sequence shown here is derived from an EMBL/GenBank/DDBJ whole genome shotgun (WGS) entry which is preliminary data.</text>
</comment>